<protein>
    <submittedName>
        <fullName evidence="2">Uncharacterized protein</fullName>
    </submittedName>
</protein>
<proteinExistence type="predicted"/>
<feature type="compositionally biased region" description="Polar residues" evidence="1">
    <location>
        <begin position="139"/>
        <end position="164"/>
    </location>
</feature>
<feature type="compositionally biased region" description="Polar residues" evidence="1">
    <location>
        <begin position="85"/>
        <end position="95"/>
    </location>
</feature>
<keyword evidence="3" id="KW-1185">Reference proteome</keyword>
<dbReference type="AlphaFoldDB" id="A0A9W9FUJ1"/>
<reference evidence="2" key="1">
    <citation type="submission" date="2022-11" db="EMBL/GenBank/DDBJ databases">
        <authorList>
            <person name="Petersen C."/>
        </authorList>
    </citation>
    <scope>NUCLEOTIDE SEQUENCE</scope>
    <source>
        <strain evidence="2">IBT 30069</strain>
    </source>
</reference>
<feature type="region of interest" description="Disordered" evidence="1">
    <location>
        <begin position="431"/>
        <end position="461"/>
    </location>
</feature>
<dbReference type="Proteomes" id="UP001149165">
    <property type="component" value="Unassembled WGS sequence"/>
</dbReference>
<feature type="compositionally biased region" description="Low complexity" evidence="1">
    <location>
        <begin position="113"/>
        <end position="127"/>
    </location>
</feature>
<feature type="compositionally biased region" description="Polar residues" evidence="1">
    <location>
        <begin position="13"/>
        <end position="27"/>
    </location>
</feature>
<comment type="caution">
    <text evidence="2">The sequence shown here is derived from an EMBL/GenBank/DDBJ whole genome shotgun (WGS) entry which is preliminary data.</text>
</comment>
<evidence type="ECO:0000313" key="2">
    <source>
        <dbReference type="EMBL" id="KAJ5106638.1"/>
    </source>
</evidence>
<reference evidence="2" key="2">
    <citation type="journal article" date="2023" name="IMA Fungus">
        <title>Comparative genomic study of the Penicillium genus elucidates a diverse pangenome and 15 lateral gene transfer events.</title>
        <authorList>
            <person name="Petersen C."/>
            <person name="Sorensen T."/>
            <person name="Nielsen M.R."/>
            <person name="Sondergaard T.E."/>
            <person name="Sorensen J.L."/>
            <person name="Fitzpatrick D.A."/>
            <person name="Frisvad J.C."/>
            <person name="Nielsen K.L."/>
        </authorList>
    </citation>
    <scope>NUCLEOTIDE SEQUENCE</scope>
    <source>
        <strain evidence="2">IBT 30069</strain>
    </source>
</reference>
<feature type="region of interest" description="Disordered" evidence="1">
    <location>
        <begin position="85"/>
        <end position="207"/>
    </location>
</feature>
<sequence>MAPLESRARPAESWQQSTNKLQQSTSDMWRRSSHMWTDSKDKCQQKTMEAWHRSSDSWTNSKNRYIQSTADRLIRSANMLSQSTDQLHKLSITTGEEQKTKNKSTPVLPADEPPSTSTESPSKSQPSPESPPQIPASTQPPQSTVSPESNKSTKLSKTQKSIKASESSQSEPSVPSVPSLVSSSTTRSESNAPSKPPPIDLDIKKRKEGTPMTTALIELTTMIDSQLKQAKGLRDSNSAQLGDIEHNWINTTVTDTEESVEGMSQVLEPYRLVMQKRKKRNLNYSSRKRWKEHDCARARDKYPRLVLYQSRLEKVLSHLINVDKSPKNSPINLAKDPSAELSMDSPAVKVAELPISTCEVNPSELPVDGPTVKAFTELPADDEAAASPPVMFELPAEPITLSLQNKTPIVEMPASSMSIKRKPIPKIIVTQSTGDLSSDQKKNQEEGEQPSYENQEMDEMMKWETTRNDIQKHQSESLARIVADMENNRVV</sequence>
<feature type="region of interest" description="Disordered" evidence="1">
    <location>
        <begin position="1"/>
        <end position="63"/>
    </location>
</feature>
<feature type="compositionally biased region" description="Basic and acidic residues" evidence="1">
    <location>
        <begin position="37"/>
        <end position="55"/>
    </location>
</feature>
<name>A0A9W9FUJ1_9EURO</name>
<evidence type="ECO:0000256" key="1">
    <source>
        <dbReference type="SAM" id="MobiDB-lite"/>
    </source>
</evidence>
<evidence type="ECO:0000313" key="3">
    <source>
        <dbReference type="Proteomes" id="UP001149165"/>
    </source>
</evidence>
<feature type="compositionally biased region" description="Low complexity" evidence="1">
    <location>
        <begin position="165"/>
        <end position="190"/>
    </location>
</feature>
<accession>A0A9W9FUJ1</accession>
<dbReference type="EMBL" id="JAPQKH010000003">
    <property type="protein sequence ID" value="KAJ5106638.1"/>
    <property type="molecule type" value="Genomic_DNA"/>
</dbReference>
<feature type="compositionally biased region" description="Basic and acidic residues" evidence="1">
    <location>
        <begin position="1"/>
        <end position="10"/>
    </location>
</feature>
<organism evidence="2 3">
    <name type="scientific">Penicillium angulare</name>
    <dbReference type="NCBI Taxonomy" id="116970"/>
    <lineage>
        <taxon>Eukaryota</taxon>
        <taxon>Fungi</taxon>
        <taxon>Dikarya</taxon>
        <taxon>Ascomycota</taxon>
        <taxon>Pezizomycotina</taxon>
        <taxon>Eurotiomycetes</taxon>
        <taxon>Eurotiomycetidae</taxon>
        <taxon>Eurotiales</taxon>
        <taxon>Aspergillaceae</taxon>
        <taxon>Penicillium</taxon>
    </lineage>
</organism>
<dbReference type="OrthoDB" id="4364947at2759"/>
<gene>
    <name evidence="2" type="ORF">N7456_003313</name>
</gene>